<keyword evidence="1" id="KW-0812">Transmembrane</keyword>
<evidence type="ECO:0000256" key="1">
    <source>
        <dbReference type="SAM" id="Phobius"/>
    </source>
</evidence>
<organism evidence="3 4">
    <name type="scientific">Hathewaya histolytica</name>
    <name type="common">Clostridium histolyticum</name>
    <dbReference type="NCBI Taxonomy" id="1498"/>
    <lineage>
        <taxon>Bacteria</taxon>
        <taxon>Bacillati</taxon>
        <taxon>Bacillota</taxon>
        <taxon>Clostridia</taxon>
        <taxon>Eubacteriales</taxon>
        <taxon>Clostridiaceae</taxon>
        <taxon>Hathewaya</taxon>
    </lineage>
</organism>
<dbReference type="AlphaFoldDB" id="A0A4V6KBD9"/>
<feature type="domain" description="DUF2314" evidence="2">
    <location>
        <begin position="47"/>
        <end position="159"/>
    </location>
</feature>
<reference evidence="3 4" key="1">
    <citation type="submission" date="2019-05" db="EMBL/GenBank/DDBJ databases">
        <authorList>
            <consortium name="Pathogen Informatics"/>
        </authorList>
    </citation>
    <scope>NUCLEOTIDE SEQUENCE [LARGE SCALE GENOMIC DNA]</scope>
    <source>
        <strain evidence="3 4">NCTC503</strain>
    </source>
</reference>
<gene>
    <name evidence="3" type="ORF">NCTC503_00129</name>
</gene>
<dbReference type="EMBL" id="LR590481">
    <property type="protein sequence ID" value="VTQ82157.1"/>
    <property type="molecule type" value="Genomic_DNA"/>
</dbReference>
<dbReference type="RefSeq" id="WP_138208974.1">
    <property type="nucleotide sequence ID" value="NZ_CBCRUQ010000011.1"/>
</dbReference>
<accession>A0A4V6KBD9</accession>
<proteinExistence type="predicted"/>
<feature type="transmembrane region" description="Helical" evidence="1">
    <location>
        <begin position="6"/>
        <end position="24"/>
    </location>
</feature>
<dbReference type="Pfam" id="PF10077">
    <property type="entry name" value="DUF2314"/>
    <property type="match status" value="1"/>
</dbReference>
<dbReference type="OrthoDB" id="121776at2"/>
<keyword evidence="1" id="KW-1133">Transmembrane helix</keyword>
<dbReference type="Proteomes" id="UP000308489">
    <property type="component" value="Chromosome 1"/>
</dbReference>
<keyword evidence="4" id="KW-1185">Reference proteome</keyword>
<dbReference type="InterPro" id="IPR018756">
    <property type="entry name" value="DUF2314"/>
</dbReference>
<evidence type="ECO:0000313" key="3">
    <source>
        <dbReference type="EMBL" id="VTQ82157.1"/>
    </source>
</evidence>
<keyword evidence="1" id="KW-0472">Membrane</keyword>
<name>A0A4V6KBD9_HATHI</name>
<evidence type="ECO:0000259" key="2">
    <source>
        <dbReference type="Pfam" id="PF10077"/>
    </source>
</evidence>
<protein>
    <submittedName>
        <fullName evidence="3">Uncharacterized protein conserved in bacteria (DUF2314)</fullName>
    </submittedName>
</protein>
<evidence type="ECO:0000313" key="4">
    <source>
        <dbReference type="Proteomes" id="UP000308489"/>
    </source>
</evidence>
<dbReference type="KEGG" id="hhw:NCTC503_00129"/>
<sequence>MKKSHIFISVVLATAVLSGIIYFLNKDNNKTVPSNSCNMLYVDTYESKMMKAMEDARKSLPHFWEVFDNRKNKETEFILQIILTDGEENNYVWLDDIKRQGKKIYGKVANDDFKATFGKIDTNTNKIVPLKDGELIEFTEADIYDWGYTKNDKLYGHFGERVRLADTNNKRLLDKALKYMLSEKPY</sequence>